<dbReference type="RefSeq" id="WP_229114501.1">
    <property type="nucleotide sequence ID" value="NZ_CP064787.1"/>
</dbReference>
<reference evidence="3" key="1">
    <citation type="submission" date="2020-11" db="EMBL/GenBank/DDBJ databases">
        <title>Carbohydrate-dependent, anaerobic sulfur respiration: A novel catabolism in halophilic archaea.</title>
        <authorList>
            <person name="Sorokin D.Y."/>
            <person name="Messina E."/>
            <person name="Smedile F."/>
            <person name="La Cono V."/>
            <person name="Hallsworth J.E."/>
            <person name="Yakimov M.M."/>
        </authorList>
    </citation>
    <scope>NUCLEOTIDE SEQUENCE</scope>
    <source>
        <strain evidence="3">HSR12-1</strain>
    </source>
</reference>
<dbReference type="CDD" id="cd00090">
    <property type="entry name" value="HTH_ARSR"/>
    <property type="match status" value="1"/>
</dbReference>
<feature type="domain" description="DUF7351" evidence="2">
    <location>
        <begin position="103"/>
        <end position="306"/>
    </location>
</feature>
<evidence type="ECO:0000259" key="1">
    <source>
        <dbReference type="Pfam" id="PF24038"/>
    </source>
</evidence>
<evidence type="ECO:0000313" key="3">
    <source>
        <dbReference type="EMBL" id="QSG04973.1"/>
    </source>
</evidence>
<dbReference type="InterPro" id="IPR055775">
    <property type="entry name" value="DUF7351"/>
</dbReference>
<organism evidence="3 4">
    <name type="scientific">Halapricum desulfuricans</name>
    <dbReference type="NCBI Taxonomy" id="2841257"/>
    <lineage>
        <taxon>Archaea</taxon>
        <taxon>Methanobacteriati</taxon>
        <taxon>Methanobacteriota</taxon>
        <taxon>Stenosarchaea group</taxon>
        <taxon>Halobacteria</taxon>
        <taxon>Halobacteriales</taxon>
        <taxon>Haloarculaceae</taxon>
        <taxon>Halapricum</taxon>
    </lineage>
</organism>
<dbReference type="SUPFAM" id="SSF46785">
    <property type="entry name" value="Winged helix' DNA-binding domain"/>
    <property type="match status" value="1"/>
</dbReference>
<evidence type="ECO:0000313" key="4">
    <source>
        <dbReference type="Proteomes" id="UP000663525"/>
    </source>
</evidence>
<name>A0A897N0W5_9EURY</name>
<protein>
    <submittedName>
        <fullName evidence="3">Putative transcriptional regulator, contains HTH domain</fullName>
    </submittedName>
</protein>
<accession>A0A897N0W5</accession>
<dbReference type="InterPro" id="IPR036390">
    <property type="entry name" value="WH_DNA-bd_sf"/>
</dbReference>
<proteinExistence type="predicted"/>
<dbReference type="Proteomes" id="UP000663525">
    <property type="component" value="Chromosome"/>
</dbReference>
<feature type="domain" description="DUF7347" evidence="1">
    <location>
        <begin position="11"/>
        <end position="86"/>
    </location>
</feature>
<dbReference type="InterPro" id="IPR011991">
    <property type="entry name" value="ArsR-like_HTH"/>
</dbReference>
<dbReference type="EMBL" id="CP064787">
    <property type="protein sequence ID" value="QSG04973.1"/>
    <property type="molecule type" value="Genomic_DNA"/>
</dbReference>
<gene>
    <name evidence="3" type="ORF">HSR121_0618</name>
</gene>
<dbReference type="AlphaFoldDB" id="A0A897N0W5"/>
<evidence type="ECO:0000259" key="2">
    <source>
        <dbReference type="Pfam" id="PF24042"/>
    </source>
</evidence>
<dbReference type="InterPro" id="IPR055771">
    <property type="entry name" value="DUF7347"/>
</dbReference>
<dbReference type="GeneID" id="68854263"/>
<dbReference type="Gene3D" id="1.10.10.10">
    <property type="entry name" value="Winged helix-like DNA-binding domain superfamily/Winged helix DNA-binding domain"/>
    <property type="match status" value="1"/>
</dbReference>
<sequence>MAEDESDPLSPDEAFAALGNETRVRILRVLGEAGDPLSFSALYDEMAMRDSGQFNYHLEKLVGHFVRKTDAGYELDRAGRRVVESILSGAVTDDASFERTPIDERCDICGAPVEAAYKDGGIELYCTECDGRYQRRRRSGGESDDGYLGALPLPPAGLRDRSADAVSRAAWTWTNLEIMAMASGICPRCSAPIESQPDICVDHDTETDSCPTCGGYYAVSVGFECTNCTFSSGGAGVLAMLSDTRLLDFLTDHGHNPIDPDSTRAVSAVEMNYEETITDEDPFEAEFTFESDGETLTLTVDADLSIVEAVRE</sequence>
<dbReference type="Pfam" id="PF24042">
    <property type="entry name" value="DUF7351"/>
    <property type="match status" value="1"/>
</dbReference>
<dbReference type="Pfam" id="PF24038">
    <property type="entry name" value="DUF7347"/>
    <property type="match status" value="1"/>
</dbReference>
<dbReference type="InterPro" id="IPR036388">
    <property type="entry name" value="WH-like_DNA-bd_sf"/>
</dbReference>